<dbReference type="GO" id="GO:0007019">
    <property type="term" value="P:microtubule depolymerization"/>
    <property type="evidence" value="ECO:0007669"/>
    <property type="project" value="TreeGrafter"/>
</dbReference>
<dbReference type="EMBL" id="NEVH01020995">
    <property type="protein sequence ID" value="PNF20182.1"/>
    <property type="molecule type" value="Genomic_DNA"/>
</dbReference>
<dbReference type="GO" id="GO:0000922">
    <property type="term" value="C:spindle pole"/>
    <property type="evidence" value="ECO:0007669"/>
    <property type="project" value="UniProtKB-SubCell"/>
</dbReference>
<feature type="binding site" evidence="10">
    <location>
        <begin position="282"/>
        <end position="289"/>
    </location>
    <ligand>
        <name>ATP</name>
        <dbReference type="ChEBI" id="CHEBI:30616"/>
    </ligand>
</feature>
<keyword evidence="14" id="KW-1185">Reference proteome</keyword>
<evidence type="ECO:0000256" key="5">
    <source>
        <dbReference type="ARBA" id="ARBA00022829"/>
    </source>
</evidence>
<dbReference type="PANTHER" id="PTHR47971">
    <property type="entry name" value="KINESIN-RELATED PROTEIN 6"/>
    <property type="match status" value="1"/>
</dbReference>
<accession>A0A2J7PV21</accession>
<dbReference type="Proteomes" id="UP000235965">
    <property type="component" value="Unassembled WGS sequence"/>
</dbReference>
<dbReference type="InterPro" id="IPR001752">
    <property type="entry name" value="Kinesin_motor_dom"/>
</dbReference>
<organism evidence="13 14">
    <name type="scientific">Cryptotermes secundus</name>
    <dbReference type="NCBI Taxonomy" id="105785"/>
    <lineage>
        <taxon>Eukaryota</taxon>
        <taxon>Metazoa</taxon>
        <taxon>Ecdysozoa</taxon>
        <taxon>Arthropoda</taxon>
        <taxon>Hexapoda</taxon>
        <taxon>Insecta</taxon>
        <taxon>Pterygota</taxon>
        <taxon>Neoptera</taxon>
        <taxon>Polyneoptera</taxon>
        <taxon>Dictyoptera</taxon>
        <taxon>Blattodea</taxon>
        <taxon>Blattoidea</taxon>
        <taxon>Termitoidae</taxon>
        <taxon>Kalotermitidae</taxon>
        <taxon>Cryptotermitinae</taxon>
        <taxon>Cryptotermes</taxon>
    </lineage>
</organism>
<evidence type="ECO:0000256" key="6">
    <source>
        <dbReference type="ARBA" id="ARBA00022840"/>
    </source>
</evidence>
<dbReference type="PRINTS" id="PR00380">
    <property type="entry name" value="KINESINHEAVY"/>
</dbReference>
<dbReference type="GO" id="GO:0003777">
    <property type="term" value="F:microtubule motor activity"/>
    <property type="evidence" value="ECO:0007669"/>
    <property type="project" value="InterPro"/>
</dbReference>
<dbReference type="InParanoid" id="A0A2J7PV21"/>
<keyword evidence="2" id="KW-0963">Cytoplasm</keyword>
<comment type="similarity">
    <text evidence="9">Belongs to the TRAFAC class myosin-kinesin ATPase superfamily. Kinesin family. KIN-13 subfamily.</text>
</comment>
<dbReference type="InterPro" id="IPR036961">
    <property type="entry name" value="Kinesin_motor_dom_sf"/>
</dbReference>
<dbReference type="InterPro" id="IPR019821">
    <property type="entry name" value="Kinesin_motor_CS"/>
</dbReference>
<keyword evidence="8" id="KW-0206">Cytoskeleton</keyword>
<dbReference type="Pfam" id="PF00225">
    <property type="entry name" value="Kinesin"/>
    <property type="match status" value="1"/>
</dbReference>
<evidence type="ECO:0000256" key="3">
    <source>
        <dbReference type="ARBA" id="ARBA00022701"/>
    </source>
</evidence>
<evidence type="ECO:0000256" key="10">
    <source>
        <dbReference type="PROSITE-ProRule" id="PRU00283"/>
    </source>
</evidence>
<dbReference type="GO" id="GO:0007018">
    <property type="term" value="P:microtubule-based movement"/>
    <property type="evidence" value="ECO:0007669"/>
    <property type="project" value="InterPro"/>
</dbReference>
<evidence type="ECO:0000256" key="4">
    <source>
        <dbReference type="ARBA" id="ARBA00022741"/>
    </source>
</evidence>
<keyword evidence="3 11" id="KW-0493">Microtubule</keyword>
<evidence type="ECO:0000313" key="14">
    <source>
        <dbReference type="Proteomes" id="UP000235965"/>
    </source>
</evidence>
<dbReference type="Gene3D" id="3.40.850.10">
    <property type="entry name" value="Kinesin motor domain"/>
    <property type="match status" value="1"/>
</dbReference>
<dbReference type="GO" id="GO:0007059">
    <property type="term" value="P:chromosome segregation"/>
    <property type="evidence" value="ECO:0007669"/>
    <property type="project" value="UniProtKB-KW"/>
</dbReference>
<evidence type="ECO:0000256" key="1">
    <source>
        <dbReference type="ARBA" id="ARBA00004647"/>
    </source>
</evidence>
<gene>
    <name evidence="13" type="primary">Klp10A_4</name>
    <name evidence="13" type="ORF">B7P43_G16982</name>
</gene>
<dbReference type="InterPro" id="IPR027417">
    <property type="entry name" value="P-loop_NTPase"/>
</dbReference>
<dbReference type="InterPro" id="IPR027640">
    <property type="entry name" value="Kinesin-like_fam"/>
</dbReference>
<dbReference type="PROSITE" id="PS00411">
    <property type="entry name" value="KINESIN_MOTOR_1"/>
    <property type="match status" value="1"/>
</dbReference>
<comment type="caution">
    <text evidence="13">The sequence shown here is derived from an EMBL/GenBank/DDBJ whole genome shotgun (WGS) entry which is preliminary data.</text>
</comment>
<dbReference type="AlphaFoldDB" id="A0A2J7PV21"/>
<dbReference type="PROSITE" id="PS50067">
    <property type="entry name" value="KINESIN_MOTOR_2"/>
    <property type="match status" value="1"/>
</dbReference>
<keyword evidence="4 10" id="KW-0547">Nucleotide-binding</keyword>
<keyword evidence="5" id="KW-0159">Chromosome partition</keyword>
<evidence type="ECO:0000256" key="7">
    <source>
        <dbReference type="ARBA" id="ARBA00023175"/>
    </source>
</evidence>
<protein>
    <recommendedName>
        <fullName evidence="11">Kinesin-like protein</fullName>
    </recommendedName>
</protein>
<feature type="domain" description="Kinesin motor" evidence="12">
    <location>
        <begin position="192"/>
        <end position="524"/>
    </location>
</feature>
<reference evidence="13 14" key="1">
    <citation type="submission" date="2017-12" db="EMBL/GenBank/DDBJ databases">
        <title>Hemimetabolous genomes reveal molecular basis of termite eusociality.</title>
        <authorList>
            <person name="Harrison M.C."/>
            <person name="Jongepier E."/>
            <person name="Robertson H.M."/>
            <person name="Arning N."/>
            <person name="Bitard-Feildel T."/>
            <person name="Chao H."/>
            <person name="Childers C.P."/>
            <person name="Dinh H."/>
            <person name="Doddapaneni H."/>
            <person name="Dugan S."/>
            <person name="Gowin J."/>
            <person name="Greiner C."/>
            <person name="Han Y."/>
            <person name="Hu H."/>
            <person name="Hughes D.S.T."/>
            <person name="Huylmans A.-K."/>
            <person name="Kemena C."/>
            <person name="Kremer L.P.M."/>
            <person name="Lee S.L."/>
            <person name="Lopez-Ezquerra A."/>
            <person name="Mallet L."/>
            <person name="Monroy-Kuhn J.M."/>
            <person name="Moser A."/>
            <person name="Murali S.C."/>
            <person name="Muzny D.M."/>
            <person name="Otani S."/>
            <person name="Piulachs M.-D."/>
            <person name="Poelchau M."/>
            <person name="Qu J."/>
            <person name="Schaub F."/>
            <person name="Wada-Katsumata A."/>
            <person name="Worley K.C."/>
            <person name="Xie Q."/>
            <person name="Ylla G."/>
            <person name="Poulsen M."/>
            <person name="Gibbs R.A."/>
            <person name="Schal C."/>
            <person name="Richards S."/>
            <person name="Belles X."/>
            <person name="Korb J."/>
            <person name="Bornberg-Bauer E."/>
        </authorList>
    </citation>
    <scope>NUCLEOTIDE SEQUENCE [LARGE SCALE GENOMIC DNA]</scope>
    <source>
        <tissue evidence="13">Whole body</tissue>
    </source>
</reference>
<proteinExistence type="inferred from homology"/>
<dbReference type="STRING" id="105785.A0A2J7PV21"/>
<keyword evidence="6 10" id="KW-0067">ATP-binding</keyword>
<evidence type="ECO:0000256" key="8">
    <source>
        <dbReference type="ARBA" id="ARBA00023212"/>
    </source>
</evidence>
<name>A0A2J7PV21_9NEOP</name>
<evidence type="ECO:0000256" key="11">
    <source>
        <dbReference type="RuleBase" id="RU000394"/>
    </source>
</evidence>
<dbReference type="SMART" id="SM00129">
    <property type="entry name" value="KISc"/>
    <property type="match status" value="1"/>
</dbReference>
<comment type="subcellular location">
    <subcellularLocation>
        <location evidence="1">Cytoplasm</location>
        <location evidence="1">Cytoskeleton</location>
        <location evidence="1">Spindle pole</location>
    </subcellularLocation>
</comment>
<dbReference type="GO" id="GO:0005524">
    <property type="term" value="F:ATP binding"/>
    <property type="evidence" value="ECO:0007669"/>
    <property type="project" value="UniProtKB-UniRule"/>
</dbReference>
<dbReference type="SUPFAM" id="SSF52540">
    <property type="entry name" value="P-loop containing nucleoside triphosphate hydrolases"/>
    <property type="match status" value="1"/>
</dbReference>
<dbReference type="GO" id="GO:0005828">
    <property type="term" value="C:kinetochore microtubule"/>
    <property type="evidence" value="ECO:0007669"/>
    <property type="project" value="UniProtKB-ARBA"/>
</dbReference>
<dbReference type="GO" id="GO:0008017">
    <property type="term" value="F:microtubule binding"/>
    <property type="evidence" value="ECO:0007669"/>
    <property type="project" value="InterPro"/>
</dbReference>
<dbReference type="FunFam" id="3.40.850.10:FF:000012">
    <property type="entry name" value="Kinesin-like protein"/>
    <property type="match status" value="1"/>
</dbReference>
<evidence type="ECO:0000259" key="12">
    <source>
        <dbReference type="PROSITE" id="PS50067"/>
    </source>
</evidence>
<dbReference type="OrthoDB" id="3176171at2759"/>
<dbReference type="PANTHER" id="PTHR47971:SF8">
    <property type="entry name" value="KINESIN-LIKE PROTEIN"/>
    <property type="match status" value="1"/>
</dbReference>
<evidence type="ECO:0000256" key="9">
    <source>
        <dbReference type="ARBA" id="ARBA00061030"/>
    </source>
</evidence>
<sequence>MPELESLIAGVDSLEPMLETIRQRMQISKERTGSVVDTVSKVIQRRLEVNLACSRLEYGDTGRSLEGNAVAPVALNSHGDQQNSATASDVQNVATSDCIGKQRFPKQHQPKMASAQRGDGARKKNVVIQFEQIKKGGEDRQQRLKKTKEEKQVFKIRSKGNPHLEFGAMINEYRKSIEFHPLRESDPVKDYQIAVCIRKRPMNKKELNREEPDVISVPCKDEIVVHEPKVKVDLTKFLENQRFRFDYAFDENCSNELVYKYTAKPLVRTIFERGMATCFAYGQTGSGKTYTMGGDFQGKTQDYKKGIYAMAAEDIFKYLKSSEYKDLNLRVSASYFEIYNSDVFDLLANKVKLRILEDGDHQVNIVGLTDILVKSVDEVIELIKLGNISRASGKTSANSNSSRSHAVFQMSLWAPDSNRVHGTFSLIDLAGNERGADRTSANKQTTLEGAAINKSLLVLKECIRALGKKGSHIPFRGSKITQVLRDSFIGERSKTCMIGMISPGMFSCEHTLNTLRYADRVKEHRLIYKEQRKW</sequence>
<evidence type="ECO:0000313" key="13">
    <source>
        <dbReference type="EMBL" id="PNF20182.1"/>
    </source>
</evidence>
<evidence type="ECO:0000256" key="2">
    <source>
        <dbReference type="ARBA" id="ARBA00022490"/>
    </source>
</evidence>
<keyword evidence="7 10" id="KW-0505">Motor protein</keyword>
<dbReference type="CDD" id="cd01367">
    <property type="entry name" value="KISc_KIF2_like"/>
    <property type="match status" value="1"/>
</dbReference>